<gene>
    <name evidence="1" type="ORF">AJ79_05722</name>
</gene>
<dbReference type="PANTHER" id="PTHR15907">
    <property type="entry name" value="DUF614 FAMILY PROTEIN-RELATED"/>
    <property type="match status" value="1"/>
</dbReference>
<reference evidence="1 2" key="1">
    <citation type="submission" date="2017-10" db="EMBL/GenBank/DDBJ databases">
        <title>Comparative genomics in systemic dimorphic fungi from Ajellomycetaceae.</title>
        <authorList>
            <person name="Munoz J.F."/>
            <person name="Mcewen J.G."/>
            <person name="Clay O.K."/>
            <person name="Cuomo C.A."/>
        </authorList>
    </citation>
    <scope>NUCLEOTIDE SEQUENCE [LARGE SCALE GENOMIC DNA]</scope>
    <source>
        <strain evidence="1 2">UAMH5409</strain>
    </source>
</reference>
<comment type="caution">
    <text evidence="1">The sequence shown here is derived from an EMBL/GenBank/DDBJ whole genome shotgun (WGS) entry which is preliminary data.</text>
</comment>
<name>A0A2B7XK77_9EURO</name>
<proteinExistence type="predicted"/>
<sequence>MGEKTSAPVAPTGGREWTHGFWSCCSPFSTCMMSCCCACMVHGKTESRLKNPAAAEHSSMNGSCCAWACLAYIGCSCILTAMQRTKLRDTYGIEGSSVGDFCAAFWCPCCTVMQSSKESVTRTQQVGAYQSPPGMTYP</sequence>
<dbReference type="Pfam" id="PF04749">
    <property type="entry name" value="PLAC8"/>
    <property type="match status" value="1"/>
</dbReference>
<dbReference type="STRING" id="1447875.A0A2B7XK77"/>
<dbReference type="InterPro" id="IPR006461">
    <property type="entry name" value="PLAC_motif_containing"/>
</dbReference>
<keyword evidence="2" id="KW-1185">Reference proteome</keyword>
<protein>
    <recommendedName>
        <fullName evidence="3">PLAC8 family protein</fullName>
    </recommendedName>
</protein>
<dbReference type="EMBL" id="PDNB01000094">
    <property type="protein sequence ID" value="PGH09193.1"/>
    <property type="molecule type" value="Genomic_DNA"/>
</dbReference>
<dbReference type="Proteomes" id="UP000223968">
    <property type="component" value="Unassembled WGS sequence"/>
</dbReference>
<dbReference type="OrthoDB" id="1045822at2759"/>
<evidence type="ECO:0000313" key="1">
    <source>
        <dbReference type="EMBL" id="PGH09193.1"/>
    </source>
</evidence>
<accession>A0A2B7XK77</accession>
<evidence type="ECO:0008006" key="3">
    <source>
        <dbReference type="Google" id="ProtNLM"/>
    </source>
</evidence>
<organism evidence="1 2">
    <name type="scientific">Helicocarpus griseus UAMH5409</name>
    <dbReference type="NCBI Taxonomy" id="1447875"/>
    <lineage>
        <taxon>Eukaryota</taxon>
        <taxon>Fungi</taxon>
        <taxon>Dikarya</taxon>
        <taxon>Ascomycota</taxon>
        <taxon>Pezizomycotina</taxon>
        <taxon>Eurotiomycetes</taxon>
        <taxon>Eurotiomycetidae</taxon>
        <taxon>Onygenales</taxon>
        <taxon>Ajellomycetaceae</taxon>
        <taxon>Helicocarpus</taxon>
    </lineage>
</organism>
<evidence type="ECO:0000313" key="2">
    <source>
        <dbReference type="Proteomes" id="UP000223968"/>
    </source>
</evidence>
<dbReference type="NCBIfam" id="TIGR01571">
    <property type="entry name" value="A_thal_Cys_rich"/>
    <property type="match status" value="1"/>
</dbReference>
<dbReference type="AlphaFoldDB" id="A0A2B7XK77"/>